<accession>A0ABP5T192</accession>
<dbReference type="Gene3D" id="3.30.530.20">
    <property type="match status" value="1"/>
</dbReference>
<reference evidence="2" key="1">
    <citation type="journal article" date="2019" name="Int. J. Syst. Evol. Microbiol.">
        <title>The Global Catalogue of Microorganisms (GCM) 10K type strain sequencing project: providing services to taxonomists for standard genome sequencing and annotation.</title>
        <authorList>
            <consortium name="The Broad Institute Genomics Platform"/>
            <consortium name="The Broad Institute Genome Sequencing Center for Infectious Disease"/>
            <person name="Wu L."/>
            <person name="Ma J."/>
        </authorList>
    </citation>
    <scope>NUCLEOTIDE SEQUENCE [LARGE SCALE GENOMIC DNA]</scope>
    <source>
        <strain evidence="2">JCM 16221</strain>
    </source>
</reference>
<evidence type="ECO:0000313" key="2">
    <source>
        <dbReference type="Proteomes" id="UP001501218"/>
    </source>
</evidence>
<dbReference type="InterPro" id="IPR023393">
    <property type="entry name" value="START-like_dom_sf"/>
</dbReference>
<proteinExistence type="predicted"/>
<evidence type="ECO:0008006" key="3">
    <source>
        <dbReference type="Google" id="ProtNLM"/>
    </source>
</evidence>
<dbReference type="SUPFAM" id="SSF55961">
    <property type="entry name" value="Bet v1-like"/>
    <property type="match status" value="1"/>
</dbReference>
<organism evidence="1 2">
    <name type="scientific">Saccharopolyspora halophila</name>
    <dbReference type="NCBI Taxonomy" id="405551"/>
    <lineage>
        <taxon>Bacteria</taxon>
        <taxon>Bacillati</taxon>
        <taxon>Actinomycetota</taxon>
        <taxon>Actinomycetes</taxon>
        <taxon>Pseudonocardiales</taxon>
        <taxon>Pseudonocardiaceae</taxon>
        <taxon>Saccharopolyspora</taxon>
    </lineage>
</organism>
<comment type="caution">
    <text evidence="1">The sequence shown here is derived from an EMBL/GenBank/DDBJ whole genome shotgun (WGS) entry which is preliminary data.</text>
</comment>
<gene>
    <name evidence="1" type="ORF">GCM10009854_20140</name>
</gene>
<keyword evidence="2" id="KW-1185">Reference proteome</keyword>
<dbReference type="InterPro" id="IPR019587">
    <property type="entry name" value="Polyketide_cyclase/dehydratase"/>
</dbReference>
<protein>
    <recommendedName>
        <fullName evidence="3">Dimethyladenosine transferase</fullName>
    </recommendedName>
</protein>
<dbReference type="Pfam" id="PF10604">
    <property type="entry name" value="Polyketide_cyc2"/>
    <property type="match status" value="1"/>
</dbReference>
<name>A0ABP5T192_9PSEU</name>
<evidence type="ECO:0000313" key="1">
    <source>
        <dbReference type="EMBL" id="GAA2343350.1"/>
    </source>
</evidence>
<dbReference type="EMBL" id="BAAARA010000004">
    <property type="protein sequence ID" value="GAA2343350.1"/>
    <property type="molecule type" value="Genomic_DNA"/>
</dbReference>
<sequence length="140" mass="16122">MSDSVLVDATPEAVFDLLADPRKHPLIDGSGTVTGELRAPERLSLDAKFGMRMKRGLPYRVTNRVVEWEENRRIAWRNLFPHRWRYELEPEGDRTRVTETYDYSRLLPGVVSRTGVPKENLASIRTTLERLKDHFATAAD</sequence>
<dbReference type="Proteomes" id="UP001501218">
    <property type="component" value="Unassembled WGS sequence"/>
</dbReference>